<dbReference type="SUPFAM" id="SSF56601">
    <property type="entry name" value="beta-lactamase/transpeptidase-like"/>
    <property type="match status" value="1"/>
</dbReference>
<dbReference type="InterPro" id="IPR001460">
    <property type="entry name" value="PCN-bd_Tpept"/>
</dbReference>
<sequence length="583" mass="61168">MSGRRLSVAIVVTLAIVAIFAVRLVDLQVVRAAELNAASLNKRAVSTVTYGARGQIIDANGVVLADTVTRYDITASPRFVKDSFARDVTNADGSKSTVTVTTAQALAEIAEISGGDQQAMMVKLTENPESDYAVLARGLDADQYREVRALKIPWAYAEVRYTRTYPNGAVAGNLVGLLGTEDPLNGLEYTEDSCLDGIDGQSTYERGLDGVRLPGSTVTKQEAVAGGTLKLTIDSDLQWYVQQQIAEQAVAVGADSASAIVVRVKDAQIMAMADWPSADPNDIGATEEPYRGSLAFSGAYEQGSTFKPISAAMLLEEGAATPGTKLTVPSLMQTPEGGQVRDATAHATLNLTLAGVIQNSSNVGISMLATKLSNSTRYDYLTKFGMGTPTAVGFQGESGGILSKSWDSQQKYDVAYGQGIASTLAQMGGAYQALGNNGVRLPLTLVEGCQKPDGTVEAPAGAAPVQVVSESTADQVVAMMETVVTGGDLSSLLTIPGYRVAAKSGTAQLAVNGVYSNERVVSVAGMAPAENPEYVVIASFVKPDTIKTSAAAAPTFQKIMTQVLKTFRVEPSTQPAPHLPTTW</sequence>
<dbReference type="GO" id="GO:0005886">
    <property type="term" value="C:plasma membrane"/>
    <property type="evidence" value="ECO:0007669"/>
    <property type="project" value="TreeGrafter"/>
</dbReference>
<dbReference type="Gene3D" id="3.30.450.330">
    <property type="match status" value="1"/>
</dbReference>
<dbReference type="Pfam" id="PF03717">
    <property type="entry name" value="PBP_dimer"/>
    <property type="match status" value="1"/>
</dbReference>
<dbReference type="GO" id="GO:0071555">
    <property type="term" value="P:cell wall organization"/>
    <property type="evidence" value="ECO:0007669"/>
    <property type="project" value="TreeGrafter"/>
</dbReference>
<dbReference type="PANTHER" id="PTHR30627:SF1">
    <property type="entry name" value="PEPTIDOGLYCAN D,D-TRANSPEPTIDASE FTSI"/>
    <property type="match status" value="1"/>
</dbReference>
<name>A0A2U1SY51_9MICO</name>
<organism evidence="6 7">
    <name type="scientific">Homoserinimonas hongtaonis</name>
    <dbReference type="NCBI Taxonomy" id="2079791"/>
    <lineage>
        <taxon>Bacteria</taxon>
        <taxon>Bacillati</taxon>
        <taxon>Actinomycetota</taxon>
        <taxon>Actinomycetes</taxon>
        <taxon>Micrococcales</taxon>
        <taxon>Microbacteriaceae</taxon>
        <taxon>Homoserinimonas</taxon>
    </lineage>
</organism>
<accession>A0A2U1SY51</accession>
<dbReference type="Proteomes" id="UP000244978">
    <property type="component" value="Unassembled WGS sequence"/>
</dbReference>
<gene>
    <name evidence="6" type="ORF">DF220_00935</name>
</gene>
<dbReference type="Gene3D" id="3.90.1310.10">
    <property type="entry name" value="Penicillin-binding protein 2a (Domain 2)"/>
    <property type="match status" value="1"/>
</dbReference>
<dbReference type="Gene3D" id="3.40.710.10">
    <property type="entry name" value="DD-peptidase/beta-lactamase superfamily"/>
    <property type="match status" value="1"/>
</dbReference>
<feature type="domain" description="Penicillin-binding protein dimerisation" evidence="5">
    <location>
        <begin position="50"/>
        <end position="196"/>
    </location>
</feature>
<dbReference type="InterPro" id="IPR012338">
    <property type="entry name" value="Beta-lactam/transpept-like"/>
</dbReference>
<dbReference type="RefSeq" id="WP_108996727.1">
    <property type="nucleotide sequence ID" value="NZ_QEEX01000001.1"/>
</dbReference>
<evidence type="ECO:0000256" key="1">
    <source>
        <dbReference type="ARBA" id="ARBA00004370"/>
    </source>
</evidence>
<dbReference type="EMBL" id="QEEX01000001">
    <property type="protein sequence ID" value="PWB96561.1"/>
    <property type="molecule type" value="Genomic_DNA"/>
</dbReference>
<dbReference type="PANTHER" id="PTHR30627">
    <property type="entry name" value="PEPTIDOGLYCAN D,D-TRANSPEPTIDASE"/>
    <property type="match status" value="1"/>
</dbReference>
<evidence type="ECO:0000313" key="7">
    <source>
        <dbReference type="Proteomes" id="UP000244978"/>
    </source>
</evidence>
<evidence type="ECO:0000259" key="5">
    <source>
        <dbReference type="Pfam" id="PF03717"/>
    </source>
</evidence>
<dbReference type="Pfam" id="PF00905">
    <property type="entry name" value="Transpeptidase"/>
    <property type="match status" value="1"/>
</dbReference>
<comment type="similarity">
    <text evidence="2">Belongs to the transpeptidase family.</text>
</comment>
<comment type="subcellular location">
    <subcellularLocation>
        <location evidence="1">Membrane</location>
    </subcellularLocation>
</comment>
<reference evidence="7" key="1">
    <citation type="submission" date="2018-04" db="EMBL/GenBank/DDBJ databases">
        <authorList>
            <person name="Liu S."/>
            <person name="Wang Z."/>
            <person name="Li J."/>
        </authorList>
    </citation>
    <scope>NUCLEOTIDE SEQUENCE [LARGE SCALE GENOMIC DNA]</scope>
    <source>
        <strain evidence="7">S1194</strain>
    </source>
</reference>
<comment type="caution">
    <text evidence="6">The sequence shown here is derived from an EMBL/GenBank/DDBJ whole genome shotgun (WGS) entry which is preliminary data.</text>
</comment>
<dbReference type="GO" id="GO:0008658">
    <property type="term" value="F:penicillin binding"/>
    <property type="evidence" value="ECO:0007669"/>
    <property type="project" value="InterPro"/>
</dbReference>
<feature type="domain" description="Penicillin-binding protein transpeptidase" evidence="4">
    <location>
        <begin position="258"/>
        <end position="560"/>
    </location>
</feature>
<evidence type="ECO:0000259" key="4">
    <source>
        <dbReference type="Pfam" id="PF00905"/>
    </source>
</evidence>
<dbReference type="SUPFAM" id="SSF56519">
    <property type="entry name" value="Penicillin binding protein dimerisation domain"/>
    <property type="match status" value="1"/>
</dbReference>
<dbReference type="InterPro" id="IPR005311">
    <property type="entry name" value="PBP_dimer"/>
</dbReference>
<dbReference type="AlphaFoldDB" id="A0A2U1SY51"/>
<dbReference type="InterPro" id="IPR050515">
    <property type="entry name" value="Beta-lactam/transpept"/>
</dbReference>
<keyword evidence="7" id="KW-1185">Reference proteome</keyword>
<evidence type="ECO:0000313" key="6">
    <source>
        <dbReference type="EMBL" id="PWB96561.1"/>
    </source>
</evidence>
<keyword evidence="3" id="KW-0472">Membrane</keyword>
<evidence type="ECO:0000256" key="2">
    <source>
        <dbReference type="ARBA" id="ARBA00007171"/>
    </source>
</evidence>
<evidence type="ECO:0000256" key="3">
    <source>
        <dbReference type="ARBA" id="ARBA00023136"/>
    </source>
</evidence>
<proteinExistence type="inferred from homology"/>
<dbReference type="InterPro" id="IPR036138">
    <property type="entry name" value="PBP_dimer_sf"/>
</dbReference>
<protein>
    <submittedName>
        <fullName evidence="6">Penicillin-binding protein 2</fullName>
    </submittedName>
</protein>